<organism evidence="2 3">
    <name type="scientific">Paenirhodobacter huangdaonensis</name>
    <dbReference type="NCBI Taxonomy" id="2501515"/>
    <lineage>
        <taxon>Bacteria</taxon>
        <taxon>Pseudomonadati</taxon>
        <taxon>Pseudomonadota</taxon>
        <taxon>Alphaproteobacteria</taxon>
        <taxon>Rhodobacterales</taxon>
        <taxon>Rhodobacter group</taxon>
        <taxon>Paenirhodobacter</taxon>
    </lineage>
</organism>
<dbReference type="Proteomes" id="UP000288071">
    <property type="component" value="Unassembled WGS sequence"/>
</dbReference>
<dbReference type="Gene3D" id="3.40.50.300">
    <property type="entry name" value="P-loop containing nucleotide triphosphate hydrolases"/>
    <property type="match status" value="1"/>
</dbReference>
<sequence length="343" mass="36603">MASKPTGCSNEECKVAVDGKCVEGLPLDECPHATRLSVEDIEDIEEVEEKAVSATQPAVLNLSLGDALDREDASALQCRRVSRTIGIIGPNDAGKTSLVAGVYDLLQGGPVAGVGFAGSSTLIGFEKICHDARAASRRDAPHTERTSAGAEATFFHLDLRPSEGEVVSLFIGDRSGEDYLAAADDLARAGDLFEIRRADVVTLLVNGEHLVSSEHRHEAKAATPQIVDALVEARSLRPGCHLAIVLTKKDSVLASAHVDRAHRDFDELVESVRLKHGGYLGEIGSFIIAASPKESTQVKRGEGVDRLLLYWLEAVPAPSAVPRRKSESGRMIDLLDANEETAG</sequence>
<evidence type="ECO:0000313" key="2">
    <source>
        <dbReference type="EMBL" id="RWR54066.1"/>
    </source>
</evidence>
<evidence type="ECO:0000259" key="1">
    <source>
        <dbReference type="Pfam" id="PF19993"/>
    </source>
</evidence>
<keyword evidence="3" id="KW-1185">Reference proteome</keyword>
<reference evidence="2 3" key="1">
    <citation type="submission" date="2019-01" db="EMBL/GenBank/DDBJ databases">
        <title>Sinorhodobacter populi sp. nov. isolated from the symptomatic bark tissue of Populus euramericana canker.</title>
        <authorList>
            <person name="Xu G."/>
        </authorList>
    </citation>
    <scope>NUCLEOTIDE SEQUENCE [LARGE SCALE GENOMIC DNA]</scope>
    <source>
        <strain evidence="2 3">CGMCC 1.12963</strain>
    </source>
</reference>
<dbReference type="InterPro" id="IPR045528">
    <property type="entry name" value="DO-GTPase2"/>
</dbReference>
<proteinExistence type="predicted"/>
<name>A0A3S3MBD6_9RHOB</name>
<dbReference type="AlphaFoldDB" id="A0A3S3MBD6"/>
<dbReference type="SUPFAM" id="SSF52540">
    <property type="entry name" value="P-loop containing nucleoside triphosphate hydrolases"/>
    <property type="match status" value="1"/>
</dbReference>
<evidence type="ECO:0000313" key="3">
    <source>
        <dbReference type="Proteomes" id="UP000288071"/>
    </source>
</evidence>
<comment type="caution">
    <text evidence="2">The sequence shown here is derived from an EMBL/GenBank/DDBJ whole genome shotgun (WGS) entry which is preliminary data.</text>
</comment>
<dbReference type="EMBL" id="SAVA01000002">
    <property type="protein sequence ID" value="RWR54066.1"/>
    <property type="molecule type" value="Genomic_DNA"/>
</dbReference>
<reference evidence="3" key="2">
    <citation type="submission" date="2019-01" db="EMBL/GenBank/DDBJ databases">
        <title>Sinorhodobacter populi sp. nov. isolated from the symptomatic bark tissue of Populus euramericana canker.</title>
        <authorList>
            <person name="Li Y."/>
        </authorList>
    </citation>
    <scope>NUCLEOTIDE SEQUENCE [LARGE SCALE GENOMIC DNA]</scope>
    <source>
        <strain evidence="3">CGMCC 1.12963</strain>
    </source>
</reference>
<gene>
    <name evidence="2" type="ORF">EOW66_05515</name>
</gene>
<dbReference type="RefSeq" id="WP_128155431.1">
    <property type="nucleotide sequence ID" value="NZ_JBHSOM010000002.1"/>
</dbReference>
<dbReference type="InterPro" id="IPR027417">
    <property type="entry name" value="P-loop_NTPase"/>
</dbReference>
<dbReference type="Pfam" id="PF19993">
    <property type="entry name" value="DO-GTPase2"/>
    <property type="match status" value="1"/>
</dbReference>
<accession>A0A3S3MBD6</accession>
<feature type="domain" description="Double-GTPase 2" evidence="1">
    <location>
        <begin position="84"/>
        <end position="312"/>
    </location>
</feature>
<protein>
    <recommendedName>
        <fullName evidence="1">Double-GTPase 2 domain-containing protein</fullName>
    </recommendedName>
</protein>